<name>A0A3L6Q3L8_PANMI</name>
<evidence type="ECO:0000313" key="3">
    <source>
        <dbReference type="EMBL" id="RLM70114.1"/>
    </source>
</evidence>
<gene>
    <name evidence="3" type="ORF">C2845_PM17G09850</name>
</gene>
<evidence type="ECO:0000256" key="2">
    <source>
        <dbReference type="SAM" id="MobiDB-lite"/>
    </source>
</evidence>
<feature type="compositionally biased region" description="Basic residues" evidence="2">
    <location>
        <begin position="1"/>
        <end position="10"/>
    </location>
</feature>
<dbReference type="STRING" id="4540.A0A3L6Q3L8"/>
<dbReference type="AlphaFoldDB" id="A0A3L6Q3L8"/>
<feature type="region of interest" description="Disordered" evidence="2">
    <location>
        <begin position="1"/>
        <end position="46"/>
    </location>
</feature>
<keyword evidence="1" id="KW-0175">Coiled coil</keyword>
<comment type="caution">
    <text evidence="3">The sequence shown here is derived from an EMBL/GenBank/DDBJ whole genome shotgun (WGS) entry which is preliminary data.</text>
</comment>
<feature type="coiled-coil region" evidence="1">
    <location>
        <begin position="52"/>
        <end position="86"/>
    </location>
</feature>
<feature type="compositionally biased region" description="Basic and acidic residues" evidence="2">
    <location>
        <begin position="37"/>
        <end position="46"/>
    </location>
</feature>
<evidence type="ECO:0000256" key="1">
    <source>
        <dbReference type="SAM" id="Coils"/>
    </source>
</evidence>
<proteinExistence type="predicted"/>
<evidence type="ECO:0000313" key="4">
    <source>
        <dbReference type="Proteomes" id="UP000275267"/>
    </source>
</evidence>
<keyword evidence="4" id="KW-1185">Reference proteome</keyword>
<dbReference type="EMBL" id="PQIB02000014">
    <property type="protein sequence ID" value="RLM70114.1"/>
    <property type="molecule type" value="Genomic_DNA"/>
</dbReference>
<reference evidence="4" key="1">
    <citation type="journal article" date="2019" name="Nat. Commun.">
        <title>The genome of broomcorn millet.</title>
        <authorList>
            <person name="Zou C."/>
            <person name="Miki D."/>
            <person name="Li D."/>
            <person name="Tang Q."/>
            <person name="Xiao L."/>
            <person name="Rajput S."/>
            <person name="Deng P."/>
            <person name="Jia W."/>
            <person name="Huang R."/>
            <person name="Zhang M."/>
            <person name="Sun Y."/>
            <person name="Hu J."/>
            <person name="Fu X."/>
            <person name="Schnable P.S."/>
            <person name="Li F."/>
            <person name="Zhang H."/>
            <person name="Feng B."/>
            <person name="Zhu X."/>
            <person name="Liu R."/>
            <person name="Schnable J.C."/>
            <person name="Zhu J.-K."/>
            <person name="Zhang H."/>
        </authorList>
    </citation>
    <scope>NUCLEOTIDE SEQUENCE [LARGE SCALE GENOMIC DNA]</scope>
</reference>
<dbReference type="Proteomes" id="UP000275267">
    <property type="component" value="Unassembled WGS sequence"/>
</dbReference>
<accession>A0A3L6Q3L8</accession>
<protein>
    <submittedName>
        <fullName evidence="3">Uncharacterized protein</fullName>
    </submittedName>
</protein>
<organism evidence="3 4">
    <name type="scientific">Panicum miliaceum</name>
    <name type="common">Proso millet</name>
    <name type="synonym">Broomcorn millet</name>
    <dbReference type="NCBI Taxonomy" id="4540"/>
    <lineage>
        <taxon>Eukaryota</taxon>
        <taxon>Viridiplantae</taxon>
        <taxon>Streptophyta</taxon>
        <taxon>Embryophyta</taxon>
        <taxon>Tracheophyta</taxon>
        <taxon>Spermatophyta</taxon>
        <taxon>Magnoliopsida</taxon>
        <taxon>Liliopsida</taxon>
        <taxon>Poales</taxon>
        <taxon>Poaceae</taxon>
        <taxon>PACMAD clade</taxon>
        <taxon>Panicoideae</taxon>
        <taxon>Panicodae</taxon>
        <taxon>Paniceae</taxon>
        <taxon>Panicinae</taxon>
        <taxon>Panicum</taxon>
        <taxon>Panicum sect. Panicum</taxon>
    </lineage>
</organism>
<sequence>MAGLSPKRKRDGSVDSCPRARKVRRPISPPPITRPGGHYDSEDDKVLKGPKVAHLLRNIIEMRKDHKKLSDEVAELTLELKSVRDDYDTLRRGLCSKVNTLAKTIGKNGA</sequence>